<dbReference type="NCBIfam" id="TIGR00472">
    <property type="entry name" value="pheT_bact"/>
    <property type="match status" value="1"/>
</dbReference>
<keyword evidence="5 16" id="KW-0820">tRNA-binding</keyword>
<dbReference type="InterPro" id="IPR041616">
    <property type="entry name" value="PheRS_beta_core"/>
</dbReference>
<evidence type="ECO:0000256" key="13">
    <source>
        <dbReference type="ARBA" id="ARBA00023146"/>
    </source>
</evidence>
<dbReference type="InterPro" id="IPR004532">
    <property type="entry name" value="Phe-tRNA-ligase_IIc_bsu_bact"/>
</dbReference>
<dbReference type="InterPro" id="IPR002547">
    <property type="entry name" value="tRNA-bd_dom"/>
</dbReference>
<evidence type="ECO:0000256" key="10">
    <source>
        <dbReference type="ARBA" id="ARBA00022842"/>
    </source>
</evidence>
<gene>
    <name evidence="15" type="primary">pheT</name>
    <name evidence="20" type="ORF">SAMN05660493_01308</name>
</gene>
<dbReference type="Pfam" id="PF03483">
    <property type="entry name" value="B3_4"/>
    <property type="match status" value="1"/>
</dbReference>
<evidence type="ECO:0000256" key="4">
    <source>
        <dbReference type="ARBA" id="ARBA00022490"/>
    </source>
</evidence>
<dbReference type="InterPro" id="IPR005121">
    <property type="entry name" value="Fdx_antiC-bd"/>
</dbReference>
<evidence type="ECO:0000256" key="3">
    <source>
        <dbReference type="ARBA" id="ARBA00011209"/>
    </source>
</evidence>
<evidence type="ECO:0000259" key="18">
    <source>
        <dbReference type="PROSITE" id="PS51447"/>
    </source>
</evidence>
<dbReference type="InterPro" id="IPR005146">
    <property type="entry name" value="B3/B4_tRNA-bd"/>
</dbReference>
<dbReference type="GO" id="GO:0006432">
    <property type="term" value="P:phenylalanyl-tRNA aminoacylation"/>
    <property type="evidence" value="ECO:0007669"/>
    <property type="project" value="UniProtKB-UniRule"/>
</dbReference>
<dbReference type="FunFam" id="3.50.40.10:FF:000001">
    <property type="entry name" value="Phenylalanine--tRNA ligase beta subunit"/>
    <property type="match status" value="1"/>
</dbReference>
<keyword evidence="9 15" id="KW-0067">ATP-binding</keyword>
<dbReference type="Gene3D" id="3.30.70.380">
    <property type="entry name" value="Ferrodoxin-fold anticodon-binding domain"/>
    <property type="match status" value="1"/>
</dbReference>
<feature type="domain" description="TRNA-binding" evidence="17">
    <location>
        <begin position="75"/>
        <end position="189"/>
    </location>
</feature>
<dbReference type="STRING" id="1121284.SAMN05660493_01308"/>
<dbReference type="InterPro" id="IPR045864">
    <property type="entry name" value="aa-tRNA-synth_II/BPL/LPL"/>
</dbReference>
<keyword evidence="8 15" id="KW-0547">Nucleotide-binding</keyword>
<dbReference type="InterPro" id="IPR009061">
    <property type="entry name" value="DNA-bd_dom_put_sf"/>
</dbReference>
<dbReference type="Pfam" id="PF03484">
    <property type="entry name" value="B5"/>
    <property type="match status" value="1"/>
</dbReference>
<dbReference type="EC" id="6.1.1.20" evidence="15"/>
<comment type="similarity">
    <text evidence="2 15">Belongs to the phenylalanyl-tRNA synthetase beta subunit family. Type 1 subfamily.</text>
</comment>
<dbReference type="Pfam" id="PF03147">
    <property type="entry name" value="FDX-ACB"/>
    <property type="match status" value="1"/>
</dbReference>
<accession>A0A1U7PUQ2</accession>
<dbReference type="HAMAP" id="MF_00283">
    <property type="entry name" value="Phe_tRNA_synth_beta1"/>
    <property type="match status" value="1"/>
</dbReference>
<dbReference type="PANTHER" id="PTHR10947">
    <property type="entry name" value="PHENYLALANYL-TRNA SYNTHETASE BETA CHAIN AND LEUCINE-RICH REPEAT-CONTAINING PROTEIN 47"/>
    <property type="match status" value="1"/>
</dbReference>
<dbReference type="InterPro" id="IPR005147">
    <property type="entry name" value="tRNA_synthase_B5-dom"/>
</dbReference>
<evidence type="ECO:0000256" key="8">
    <source>
        <dbReference type="ARBA" id="ARBA00022741"/>
    </source>
</evidence>
<dbReference type="PANTHER" id="PTHR10947:SF0">
    <property type="entry name" value="PHENYLALANINE--TRNA LIGASE BETA SUBUNIT"/>
    <property type="match status" value="1"/>
</dbReference>
<dbReference type="Gene3D" id="3.30.56.10">
    <property type="match status" value="2"/>
</dbReference>
<dbReference type="SUPFAM" id="SSF56037">
    <property type="entry name" value="PheT/TilS domain"/>
    <property type="match status" value="1"/>
</dbReference>
<dbReference type="AlphaFoldDB" id="A0A1U7PUQ2"/>
<organism evidence="20 21">
    <name type="scientific">Epilithonimonas bovis DSM 19482</name>
    <dbReference type="NCBI Taxonomy" id="1121284"/>
    <lineage>
        <taxon>Bacteria</taxon>
        <taxon>Pseudomonadati</taxon>
        <taxon>Bacteroidota</taxon>
        <taxon>Flavobacteriia</taxon>
        <taxon>Flavobacteriales</taxon>
        <taxon>Weeksellaceae</taxon>
        <taxon>Chryseobacterium group</taxon>
        <taxon>Epilithonimonas</taxon>
    </lineage>
</organism>
<dbReference type="SUPFAM" id="SSF55681">
    <property type="entry name" value="Class II aaRS and biotin synthetases"/>
    <property type="match status" value="1"/>
</dbReference>
<dbReference type="PROSITE" id="PS51483">
    <property type="entry name" value="B5"/>
    <property type="match status" value="1"/>
</dbReference>
<comment type="catalytic activity">
    <reaction evidence="14 15">
        <text>tRNA(Phe) + L-phenylalanine + ATP = L-phenylalanyl-tRNA(Phe) + AMP + diphosphate + H(+)</text>
        <dbReference type="Rhea" id="RHEA:19413"/>
        <dbReference type="Rhea" id="RHEA-COMP:9668"/>
        <dbReference type="Rhea" id="RHEA-COMP:9699"/>
        <dbReference type="ChEBI" id="CHEBI:15378"/>
        <dbReference type="ChEBI" id="CHEBI:30616"/>
        <dbReference type="ChEBI" id="CHEBI:33019"/>
        <dbReference type="ChEBI" id="CHEBI:58095"/>
        <dbReference type="ChEBI" id="CHEBI:78442"/>
        <dbReference type="ChEBI" id="CHEBI:78531"/>
        <dbReference type="ChEBI" id="CHEBI:456215"/>
        <dbReference type="EC" id="6.1.1.20"/>
    </reaction>
</comment>
<dbReference type="InterPro" id="IPR020825">
    <property type="entry name" value="Phe-tRNA_synthase-like_B3/B4"/>
</dbReference>
<keyword evidence="13 15" id="KW-0030">Aminoacyl-tRNA synthetase</keyword>
<feature type="binding site" evidence="15">
    <location>
        <position position="502"/>
    </location>
    <ligand>
        <name>Mg(2+)</name>
        <dbReference type="ChEBI" id="CHEBI:18420"/>
        <note>shared with alpha subunit</note>
    </ligand>
</feature>
<evidence type="ECO:0000256" key="2">
    <source>
        <dbReference type="ARBA" id="ARBA00008653"/>
    </source>
</evidence>
<dbReference type="SUPFAM" id="SSF46955">
    <property type="entry name" value="Putative DNA-binding domain"/>
    <property type="match status" value="1"/>
</dbReference>
<keyword evidence="12 15" id="KW-0648">Protein biosynthesis</keyword>
<evidence type="ECO:0000256" key="6">
    <source>
        <dbReference type="ARBA" id="ARBA00022598"/>
    </source>
</evidence>
<feature type="domain" description="B5" evidence="19">
    <location>
        <begin position="448"/>
        <end position="524"/>
    </location>
</feature>
<dbReference type="SUPFAM" id="SSF50249">
    <property type="entry name" value="Nucleic acid-binding proteins"/>
    <property type="match status" value="1"/>
</dbReference>
<evidence type="ECO:0000256" key="5">
    <source>
        <dbReference type="ARBA" id="ARBA00022555"/>
    </source>
</evidence>
<dbReference type="InterPro" id="IPR036690">
    <property type="entry name" value="Fdx_antiC-bd_sf"/>
</dbReference>
<comment type="cofactor">
    <cofactor evidence="15">
        <name>Mg(2+)</name>
        <dbReference type="ChEBI" id="CHEBI:18420"/>
    </cofactor>
    <text evidence="15">Binds 2 magnesium ions per tetramer.</text>
</comment>
<comment type="subunit">
    <text evidence="3 15">Tetramer of two alpha and two beta subunits.</text>
</comment>
<reference evidence="21" key="1">
    <citation type="submission" date="2016-10" db="EMBL/GenBank/DDBJ databases">
        <authorList>
            <person name="Varghese N."/>
            <person name="Submissions S."/>
        </authorList>
    </citation>
    <scope>NUCLEOTIDE SEQUENCE [LARGE SCALE GENOMIC DNA]</scope>
    <source>
        <strain evidence="21">DSM 19482</strain>
    </source>
</reference>
<dbReference type="Proteomes" id="UP000187261">
    <property type="component" value="Unassembled WGS sequence"/>
</dbReference>
<evidence type="ECO:0000256" key="1">
    <source>
        <dbReference type="ARBA" id="ARBA00004496"/>
    </source>
</evidence>
<dbReference type="InterPro" id="IPR012340">
    <property type="entry name" value="NA-bd_OB-fold"/>
</dbReference>
<feature type="domain" description="FDX-ACB" evidence="18">
    <location>
        <begin position="739"/>
        <end position="832"/>
    </location>
</feature>
<dbReference type="NCBIfam" id="NF045760">
    <property type="entry name" value="YtpR"/>
    <property type="match status" value="1"/>
</dbReference>
<dbReference type="SMART" id="SM00896">
    <property type="entry name" value="FDX-ACB"/>
    <property type="match status" value="1"/>
</dbReference>
<evidence type="ECO:0000256" key="15">
    <source>
        <dbReference type="HAMAP-Rule" id="MF_00283"/>
    </source>
</evidence>
<dbReference type="GO" id="GO:0005524">
    <property type="term" value="F:ATP binding"/>
    <property type="evidence" value="ECO:0007669"/>
    <property type="project" value="UniProtKB-UniRule"/>
</dbReference>
<dbReference type="CDD" id="cd02796">
    <property type="entry name" value="tRNA_bind_bactPheRS"/>
    <property type="match status" value="1"/>
</dbReference>
<dbReference type="FunFam" id="3.30.70.380:FF:000001">
    <property type="entry name" value="Phenylalanine--tRNA ligase beta subunit"/>
    <property type="match status" value="1"/>
</dbReference>
<keyword evidence="6 15" id="KW-0436">Ligase</keyword>
<dbReference type="SMART" id="SM00873">
    <property type="entry name" value="B3_4"/>
    <property type="match status" value="1"/>
</dbReference>
<dbReference type="Gene3D" id="3.50.40.10">
    <property type="entry name" value="Phenylalanyl-trna Synthetase, Chain B, domain 3"/>
    <property type="match status" value="1"/>
</dbReference>
<name>A0A1U7PUQ2_9FLAO</name>
<proteinExistence type="inferred from homology"/>
<dbReference type="InterPro" id="IPR045060">
    <property type="entry name" value="Phe-tRNA-ligase_IIc_bsu"/>
</dbReference>
<dbReference type="Gene3D" id="3.30.930.10">
    <property type="entry name" value="Bira Bifunctional Protein, Domain 2"/>
    <property type="match status" value="1"/>
</dbReference>
<evidence type="ECO:0000256" key="11">
    <source>
        <dbReference type="ARBA" id="ARBA00022884"/>
    </source>
</evidence>
<evidence type="ECO:0000256" key="14">
    <source>
        <dbReference type="ARBA" id="ARBA00049255"/>
    </source>
</evidence>
<keyword evidence="4 15" id="KW-0963">Cytoplasm</keyword>
<dbReference type="FunFam" id="2.40.50.140:FF:000045">
    <property type="entry name" value="Phenylalanine--tRNA ligase beta subunit"/>
    <property type="match status" value="1"/>
</dbReference>
<dbReference type="GO" id="GO:0004826">
    <property type="term" value="F:phenylalanine-tRNA ligase activity"/>
    <property type="evidence" value="ECO:0007669"/>
    <property type="project" value="UniProtKB-UniRule"/>
</dbReference>
<keyword evidence="21" id="KW-1185">Reference proteome</keyword>
<evidence type="ECO:0000313" key="20">
    <source>
        <dbReference type="EMBL" id="SIT96619.1"/>
    </source>
</evidence>
<dbReference type="InterPro" id="IPR033714">
    <property type="entry name" value="tRNA_bind_bactPheRS"/>
</dbReference>
<evidence type="ECO:0000256" key="9">
    <source>
        <dbReference type="ARBA" id="ARBA00022840"/>
    </source>
</evidence>
<evidence type="ECO:0000256" key="7">
    <source>
        <dbReference type="ARBA" id="ARBA00022723"/>
    </source>
</evidence>
<comment type="subcellular location">
    <subcellularLocation>
        <location evidence="1 15">Cytoplasm</location>
    </subcellularLocation>
</comment>
<keyword evidence="10 15" id="KW-0460">Magnesium</keyword>
<protein>
    <recommendedName>
        <fullName evidence="15">Phenylalanine--tRNA ligase beta subunit</fullName>
        <ecNumber evidence="15">6.1.1.20</ecNumber>
    </recommendedName>
    <alternativeName>
        <fullName evidence="15">Phenylalanyl-tRNA synthetase beta subunit</fullName>
        <shortName evidence="15">PheRS</shortName>
    </alternativeName>
</protein>
<dbReference type="EMBL" id="FTPU01000011">
    <property type="protein sequence ID" value="SIT96619.1"/>
    <property type="molecule type" value="Genomic_DNA"/>
</dbReference>
<dbReference type="PROSITE" id="PS50886">
    <property type="entry name" value="TRBD"/>
    <property type="match status" value="1"/>
</dbReference>
<evidence type="ECO:0000256" key="16">
    <source>
        <dbReference type="PROSITE-ProRule" id="PRU00209"/>
    </source>
</evidence>
<dbReference type="Gene3D" id="2.40.50.140">
    <property type="entry name" value="Nucleic acid-binding proteins"/>
    <property type="match status" value="1"/>
</dbReference>
<dbReference type="GO" id="GO:0009328">
    <property type="term" value="C:phenylalanine-tRNA ligase complex"/>
    <property type="evidence" value="ECO:0007669"/>
    <property type="project" value="TreeGrafter"/>
</dbReference>
<sequence>MDWLQSLSCFSKNHDICKLNWVCISNLEFQINQMKISNNWLKDYINTDLNTEKISAYLTDIGLEVEGVDKFESVKGSLEGIVIGKVLTCEKHPNADKLSKTTVDVGNGKILNIVCGAPNVAAGQTVPVAVVGTKIYAKDGSSFEIKKAKIRGEVSEGMICAEDELGLSDNHAGIMVLDETKYEVGLPFADYFDLTNDEVYEIGLTPNRTDAMSHYGVARDLQAFLISNDLKSEFEKITSVPLNIEGSHDFKLEVEDSELTPRYLGAVIENVEIKDSPDWLKNRLKAIGLSPINNVVDITNYVLHGLGQPLHAFDADKIADKTVKVGTIKEGTKFKTLDGVERTLNGSEIIIKDGKDQPLCIAGVFGGSDSGVSSETKTIFLESAYFNPVAIRKASKFHGLNTDASFRFERGVDPNNARTALTHAINLIHELTGGKLVGEILEHYPEKIKDHYVVFRYSKLDQILGTKIHREKIKEILKSLGIQILNEIQNGLELSVPVYRADVTREIDVIEEVLRIYGYNKIDAPKKISFTPVKLSFEDQDALENSWARTLQSNGFHEVMNNSLTSVKDETDAVKLLNPLSSDLAFMRKSLLEGLLENAIYNINRKSSDIKFFELGKIYHKKEKYEERKQLAILTSGREVAENWLQPKSATDFYHLKAYVKILLEKLNLVLHESALEDERFSDALEIKSEGKTLARLGKVAPQLLKDFDISQDVFYAEIELENCQALRSKTNLKFVDIPKFNKIRRDLALLVDKTITYAELYELAKSNKSPFLKNINLFDVYEGKNLPEGKKSYALSFELLNEEKTLEDKDITEVMNSLIKSFEKEFKAELR</sequence>
<evidence type="ECO:0000313" key="21">
    <source>
        <dbReference type="Proteomes" id="UP000187261"/>
    </source>
</evidence>
<keyword evidence="7 15" id="KW-0479">Metal-binding</keyword>
<dbReference type="CDD" id="cd00769">
    <property type="entry name" value="PheRS_beta_core"/>
    <property type="match status" value="1"/>
</dbReference>
<dbReference type="Pfam" id="PF17759">
    <property type="entry name" value="tRNA_synthFbeta"/>
    <property type="match status" value="1"/>
</dbReference>
<evidence type="ECO:0000259" key="19">
    <source>
        <dbReference type="PROSITE" id="PS51483"/>
    </source>
</evidence>
<feature type="binding site" evidence="15">
    <location>
        <position position="512"/>
    </location>
    <ligand>
        <name>Mg(2+)</name>
        <dbReference type="ChEBI" id="CHEBI:18420"/>
        <note>shared with alpha subunit</note>
    </ligand>
</feature>
<dbReference type="GO" id="GO:0000049">
    <property type="term" value="F:tRNA binding"/>
    <property type="evidence" value="ECO:0007669"/>
    <property type="project" value="UniProtKB-UniRule"/>
</dbReference>
<feature type="binding site" evidence="15">
    <location>
        <position position="508"/>
    </location>
    <ligand>
        <name>Mg(2+)</name>
        <dbReference type="ChEBI" id="CHEBI:18420"/>
        <note>shared with alpha subunit</note>
    </ligand>
</feature>
<dbReference type="Pfam" id="PF01588">
    <property type="entry name" value="tRNA_bind"/>
    <property type="match status" value="1"/>
</dbReference>
<dbReference type="PROSITE" id="PS51447">
    <property type="entry name" value="FDX_ACB"/>
    <property type="match status" value="1"/>
</dbReference>
<dbReference type="SMART" id="SM00874">
    <property type="entry name" value="B5"/>
    <property type="match status" value="1"/>
</dbReference>
<dbReference type="GO" id="GO:0000287">
    <property type="term" value="F:magnesium ion binding"/>
    <property type="evidence" value="ECO:0007669"/>
    <property type="project" value="UniProtKB-UniRule"/>
</dbReference>
<evidence type="ECO:0000256" key="12">
    <source>
        <dbReference type="ARBA" id="ARBA00022917"/>
    </source>
</evidence>
<dbReference type="SUPFAM" id="SSF54991">
    <property type="entry name" value="Anticodon-binding domain of PheRS"/>
    <property type="match status" value="1"/>
</dbReference>
<evidence type="ECO:0000259" key="17">
    <source>
        <dbReference type="PROSITE" id="PS50886"/>
    </source>
</evidence>
<feature type="binding site" evidence="15">
    <location>
        <position position="511"/>
    </location>
    <ligand>
        <name>Mg(2+)</name>
        <dbReference type="ChEBI" id="CHEBI:18420"/>
        <note>shared with alpha subunit</note>
    </ligand>
</feature>
<keyword evidence="11 16" id="KW-0694">RNA-binding</keyword>